<reference evidence="3" key="2">
    <citation type="submission" date="2020-09" db="EMBL/GenBank/DDBJ databases">
        <authorList>
            <person name="Sun Q."/>
            <person name="Zhou Y."/>
        </authorList>
    </citation>
    <scope>NUCLEOTIDE SEQUENCE</scope>
    <source>
        <strain evidence="3">CGMCC 1.15794</strain>
    </source>
</reference>
<dbReference type="GO" id="GO:0003676">
    <property type="term" value="F:nucleic acid binding"/>
    <property type="evidence" value="ECO:0007669"/>
    <property type="project" value="InterPro"/>
</dbReference>
<dbReference type="GO" id="GO:0004523">
    <property type="term" value="F:RNA-DNA hybrid ribonuclease activity"/>
    <property type="evidence" value="ECO:0007669"/>
    <property type="project" value="InterPro"/>
</dbReference>
<dbReference type="InterPro" id="IPR012337">
    <property type="entry name" value="RNaseH-like_sf"/>
</dbReference>
<dbReference type="AlphaFoldDB" id="A0A917MKD2"/>
<dbReference type="SUPFAM" id="SSF53098">
    <property type="entry name" value="Ribonuclease H-like"/>
    <property type="match status" value="1"/>
</dbReference>
<dbReference type="PANTHER" id="PTHR46387:SF2">
    <property type="entry name" value="RIBONUCLEASE HI"/>
    <property type="match status" value="1"/>
</dbReference>
<evidence type="ECO:0000256" key="1">
    <source>
        <dbReference type="SAM" id="MobiDB-lite"/>
    </source>
</evidence>
<gene>
    <name evidence="3" type="ORF">GCM10010921_05040</name>
</gene>
<comment type="caution">
    <text evidence="3">The sequence shown here is derived from an EMBL/GenBank/DDBJ whole genome shotgun (WGS) entry which is preliminary data.</text>
</comment>
<evidence type="ECO:0000313" key="4">
    <source>
        <dbReference type="Proteomes" id="UP000657592"/>
    </source>
</evidence>
<feature type="domain" description="RNase H type-1" evidence="2">
    <location>
        <begin position="1"/>
        <end position="140"/>
    </location>
</feature>
<keyword evidence="4" id="KW-1185">Reference proteome</keyword>
<dbReference type="EMBL" id="BMJY01000001">
    <property type="protein sequence ID" value="GGH36099.1"/>
    <property type="molecule type" value="Genomic_DNA"/>
</dbReference>
<reference evidence="3" key="1">
    <citation type="journal article" date="2014" name="Int. J. Syst. Evol. Microbiol.">
        <title>Complete genome sequence of Corynebacterium casei LMG S-19264T (=DSM 44701T), isolated from a smear-ripened cheese.</title>
        <authorList>
            <consortium name="US DOE Joint Genome Institute (JGI-PGF)"/>
            <person name="Walter F."/>
            <person name="Albersmeier A."/>
            <person name="Kalinowski J."/>
            <person name="Ruckert C."/>
        </authorList>
    </citation>
    <scope>NUCLEOTIDE SEQUENCE</scope>
    <source>
        <strain evidence="3">CGMCC 1.15794</strain>
    </source>
</reference>
<evidence type="ECO:0000259" key="2">
    <source>
        <dbReference type="PROSITE" id="PS50879"/>
    </source>
</evidence>
<dbReference type="InterPro" id="IPR036397">
    <property type="entry name" value="RNaseH_sf"/>
</dbReference>
<evidence type="ECO:0000313" key="3">
    <source>
        <dbReference type="EMBL" id="GGH36099.1"/>
    </source>
</evidence>
<dbReference type="Pfam" id="PF13456">
    <property type="entry name" value="RVT_3"/>
    <property type="match status" value="1"/>
</dbReference>
<name>A0A917MKD2_9MICO</name>
<dbReference type="PROSITE" id="PS50879">
    <property type="entry name" value="RNASE_H_1"/>
    <property type="match status" value="1"/>
</dbReference>
<dbReference type="Proteomes" id="UP000657592">
    <property type="component" value="Unassembled WGS sequence"/>
</dbReference>
<dbReference type="RefSeq" id="WP_229663018.1">
    <property type="nucleotide sequence ID" value="NZ_BMJY01000001.1"/>
</dbReference>
<dbReference type="CDD" id="cd09279">
    <property type="entry name" value="RNase_HI_like"/>
    <property type="match status" value="1"/>
</dbReference>
<sequence>MSGSLIVEADGGSRGNPGIAAGGAVVIDPATGSVLTELGVYVGIATNNVAEYNGMIAGLEAALEREPDAVHVRMDSKLVVEQMTGRWKIKHPDMQVLARRAQALIAGRTVTFEWVPRNDNRLADAAANESMDAQQSFRRDHDSVAPAPAPEPVDGGFLF</sequence>
<organism evidence="3 4">
    <name type="scientific">Microbacterium album</name>
    <dbReference type="NCBI Taxonomy" id="2053191"/>
    <lineage>
        <taxon>Bacteria</taxon>
        <taxon>Bacillati</taxon>
        <taxon>Actinomycetota</taxon>
        <taxon>Actinomycetes</taxon>
        <taxon>Micrococcales</taxon>
        <taxon>Microbacteriaceae</taxon>
        <taxon>Microbacterium</taxon>
    </lineage>
</organism>
<dbReference type="Gene3D" id="3.30.420.10">
    <property type="entry name" value="Ribonuclease H-like superfamily/Ribonuclease H"/>
    <property type="match status" value="1"/>
</dbReference>
<dbReference type="PANTHER" id="PTHR46387">
    <property type="entry name" value="POLYNUCLEOTIDYL TRANSFERASE, RIBONUCLEASE H-LIKE SUPERFAMILY PROTEIN"/>
    <property type="match status" value="1"/>
</dbReference>
<protein>
    <recommendedName>
        <fullName evidence="2">RNase H type-1 domain-containing protein</fullName>
    </recommendedName>
</protein>
<feature type="region of interest" description="Disordered" evidence="1">
    <location>
        <begin position="127"/>
        <end position="159"/>
    </location>
</feature>
<proteinExistence type="predicted"/>
<accession>A0A917MKD2</accession>
<dbReference type="InterPro" id="IPR002156">
    <property type="entry name" value="RNaseH_domain"/>
</dbReference>